<dbReference type="AlphaFoldDB" id="A0A087SE82"/>
<name>A0A087SE82_AUXPR</name>
<dbReference type="GeneID" id="23611611"/>
<accession>A0A087SE82</accession>
<reference evidence="1 2" key="1">
    <citation type="journal article" date="2014" name="BMC Genomics">
        <title>Oil accumulation mechanisms of the oleaginous microalga Chlorella protothecoides revealed through its genome, transcriptomes, and proteomes.</title>
        <authorList>
            <person name="Gao C."/>
            <person name="Wang Y."/>
            <person name="Shen Y."/>
            <person name="Yan D."/>
            <person name="He X."/>
            <person name="Dai J."/>
            <person name="Wu Q."/>
        </authorList>
    </citation>
    <scope>NUCLEOTIDE SEQUENCE [LARGE SCALE GENOMIC DNA]</scope>
    <source>
        <strain evidence="1 2">0710</strain>
    </source>
</reference>
<protein>
    <submittedName>
        <fullName evidence="1">Uncharacterized protein</fullName>
    </submittedName>
</protein>
<keyword evidence="2" id="KW-1185">Reference proteome</keyword>
<gene>
    <name evidence="1" type="ORF">F751_0220</name>
</gene>
<dbReference type="EMBL" id="KL662104">
    <property type="protein sequence ID" value="KFM24036.1"/>
    <property type="molecule type" value="Genomic_DNA"/>
</dbReference>
<evidence type="ECO:0000313" key="1">
    <source>
        <dbReference type="EMBL" id="KFM24036.1"/>
    </source>
</evidence>
<proteinExistence type="predicted"/>
<dbReference type="Proteomes" id="UP000028924">
    <property type="component" value="Unassembled WGS sequence"/>
</dbReference>
<evidence type="ECO:0000313" key="2">
    <source>
        <dbReference type="Proteomes" id="UP000028924"/>
    </source>
</evidence>
<dbReference type="RefSeq" id="XP_011396917.1">
    <property type="nucleotide sequence ID" value="XM_011398615.1"/>
</dbReference>
<organism evidence="1 2">
    <name type="scientific">Auxenochlorella protothecoides</name>
    <name type="common">Green microalga</name>
    <name type="synonym">Chlorella protothecoides</name>
    <dbReference type="NCBI Taxonomy" id="3075"/>
    <lineage>
        <taxon>Eukaryota</taxon>
        <taxon>Viridiplantae</taxon>
        <taxon>Chlorophyta</taxon>
        <taxon>core chlorophytes</taxon>
        <taxon>Trebouxiophyceae</taxon>
        <taxon>Chlorellales</taxon>
        <taxon>Chlorellaceae</taxon>
        <taxon>Auxenochlorella</taxon>
    </lineage>
</organism>
<sequence>MLCVPHPPRESHPSRSPAVPRIQDAIGVQGTRPDREALALGPLAIGVDVVEAGACHVPASHHGALALECGRDCISEVRLVTDTTERCRGQPGSCNANLSTTIDSRRGGGPV</sequence>
<dbReference type="KEGG" id="apro:F751_0220"/>